<gene>
    <name evidence="3" type="ORF">FCS21_14855</name>
</gene>
<dbReference type="EMBL" id="SZVP01000019">
    <property type="protein sequence ID" value="TMM41976.1"/>
    <property type="molecule type" value="Genomic_DNA"/>
</dbReference>
<dbReference type="GO" id="GO:0016491">
    <property type="term" value="F:oxidoreductase activity"/>
    <property type="evidence" value="ECO:0007669"/>
    <property type="project" value="InterPro"/>
</dbReference>
<dbReference type="PANTHER" id="PTHR43563">
    <property type="entry name" value="AMINE OXIDASE"/>
    <property type="match status" value="1"/>
</dbReference>
<organism evidence="3 4">
    <name type="scientific">Colwellia ponticola</name>
    <dbReference type="NCBI Taxonomy" id="2304625"/>
    <lineage>
        <taxon>Bacteria</taxon>
        <taxon>Pseudomonadati</taxon>
        <taxon>Pseudomonadota</taxon>
        <taxon>Gammaproteobacteria</taxon>
        <taxon>Alteromonadales</taxon>
        <taxon>Colwelliaceae</taxon>
        <taxon>Colwellia</taxon>
    </lineage>
</organism>
<dbReference type="SUPFAM" id="SSF54373">
    <property type="entry name" value="FAD-linked reductases, C-terminal domain"/>
    <property type="match status" value="1"/>
</dbReference>
<dbReference type="InterPro" id="IPR050703">
    <property type="entry name" value="Flavin_MAO"/>
</dbReference>
<dbReference type="Gene3D" id="3.50.50.60">
    <property type="entry name" value="FAD/NAD(P)-binding domain"/>
    <property type="match status" value="2"/>
</dbReference>
<comment type="caution">
    <text evidence="3">The sequence shown here is derived from an EMBL/GenBank/DDBJ whole genome shotgun (WGS) entry which is preliminary data.</text>
</comment>
<evidence type="ECO:0000313" key="3">
    <source>
        <dbReference type="EMBL" id="TMM41976.1"/>
    </source>
</evidence>
<feature type="domain" description="Amine oxidase" evidence="2">
    <location>
        <begin position="17"/>
        <end position="87"/>
    </location>
</feature>
<name>A0A8H2JL33_9GAMM</name>
<dbReference type="OrthoDB" id="337830at2"/>
<comment type="similarity">
    <text evidence="1">Belongs to the flavin monoamine oxidase family.</text>
</comment>
<reference evidence="3 4" key="1">
    <citation type="submission" date="2019-05" db="EMBL/GenBank/DDBJ databases">
        <title>Colwellia ponticola sp. nov., isolated from seawater.</title>
        <authorList>
            <person name="Yoon J.-H."/>
        </authorList>
    </citation>
    <scope>NUCLEOTIDE SEQUENCE [LARGE SCALE GENOMIC DNA]</scope>
    <source>
        <strain evidence="3 4">OISW-25</strain>
    </source>
</reference>
<evidence type="ECO:0000313" key="4">
    <source>
        <dbReference type="Proteomes" id="UP000307702"/>
    </source>
</evidence>
<dbReference type="SUPFAM" id="SSF51905">
    <property type="entry name" value="FAD/NAD(P)-binding domain"/>
    <property type="match status" value="1"/>
</dbReference>
<proteinExistence type="inferred from homology"/>
<dbReference type="InterPro" id="IPR036188">
    <property type="entry name" value="FAD/NAD-bd_sf"/>
</dbReference>
<evidence type="ECO:0000256" key="1">
    <source>
        <dbReference type="ARBA" id="ARBA00005995"/>
    </source>
</evidence>
<dbReference type="RefSeq" id="WP_138624334.1">
    <property type="nucleotide sequence ID" value="NZ_SZVP01000019.1"/>
</dbReference>
<dbReference type="InterPro" id="IPR002937">
    <property type="entry name" value="Amino_oxidase"/>
</dbReference>
<sequence length="369" mass="41023">MTELTKNKPIIIVGGGLAGLYTALQLEQLAIPYRLFEAKDKLGGRIYSEPPSDASLCHDLGPTWIFPHHHLMQTLVAQLGERLFQQYIAGAMIYQTNINTKPQIIEQGQGPLLHRVEGGLYQLILSLQAKLSPSNYQLNCQVDSLKKRGDNWQVVVKNNKDASIAVHETEHLILALPPRMIHQYLTPQNWASEALNTVLASVPTWMASQAKFVATYHKPFWREQGLAGQAFSRCGPMIEIHDASAKEQQGFALFGFIGLSSQAIKDLSVEQVKALCIKQLSLLFGKQAENYHCCYLKSWGNDTYVATANDIIEPPAHPFFDIKSFLPELSSLKLYLAGSEFAQEDAGYLEGALQAADSAIRLLKKNVMT</sequence>
<dbReference type="Pfam" id="PF01593">
    <property type="entry name" value="Amino_oxidase"/>
    <property type="match status" value="2"/>
</dbReference>
<dbReference type="Proteomes" id="UP000307702">
    <property type="component" value="Unassembled WGS sequence"/>
</dbReference>
<dbReference type="PANTHER" id="PTHR43563:SF1">
    <property type="entry name" value="AMINE OXIDASE [FLAVIN-CONTAINING] B"/>
    <property type="match status" value="1"/>
</dbReference>
<evidence type="ECO:0000259" key="2">
    <source>
        <dbReference type="Pfam" id="PF01593"/>
    </source>
</evidence>
<accession>A0A8H2JL33</accession>
<dbReference type="AlphaFoldDB" id="A0A8H2JL33"/>
<feature type="domain" description="Amine oxidase" evidence="2">
    <location>
        <begin position="115"/>
        <end position="358"/>
    </location>
</feature>
<protein>
    <submittedName>
        <fullName evidence="3">Monoamine oxidase</fullName>
    </submittedName>
</protein>
<keyword evidence="4" id="KW-1185">Reference proteome</keyword>